<sequence>MNKNFTEPIWIKRYLMKEEDWQFHEIRHFKSVGLINRKNNNIGGYHFSLGKFDACSELKAIYEYIERYTCSETIFDDIKVYETDKISYLNLNDLGFDWTKKEFLCPKEAEFIEAKSLKTDSSYLVPSVFAYYLKNDFKTWGDFYGNSNGNALGSSLNDAIERGILEFIERDKFIRYWYLSDGNILKIDNLDELMGNKLKYFDENNYQVDCYLIDNKPNDIFSVWCLIRSKRNDEKFFSVTGLGSGMTLEQAINSAFIEAEGIYFSQRYIRRNHQGYKEIVTKDILDTNLGIYLSYDIVAALNSLVDNANSIKPVWTTIKRRASIKTKALEYYKDIIYVPINHKILDDLGLYAVKVSCLGGKNMYFDCGDDVVKKAKLGKVSPLA</sequence>
<comment type="caution">
    <text evidence="2">The sequence shown here is derived from an EMBL/GenBank/DDBJ whole genome shotgun (WGS) entry which is preliminary data.</text>
</comment>
<reference evidence="2 3" key="1">
    <citation type="submission" date="2021-01" db="EMBL/GenBank/DDBJ databases">
        <title>Isolation and description of Catonella massiliensis sp. nov., a novel Catonella species, isolated from a stable periodontitis subject.</title>
        <authorList>
            <person name="Antezack A."/>
            <person name="Boxberger M."/>
            <person name="La Scola B."/>
            <person name="Monnet-Corti V."/>
        </authorList>
    </citation>
    <scope>NUCLEOTIDE SEQUENCE [LARGE SCALE GENOMIC DNA]</scope>
    <source>
        <strain evidence="2 3">Marseille-Q4567</strain>
    </source>
</reference>
<evidence type="ECO:0000259" key="1">
    <source>
        <dbReference type="PROSITE" id="PS51664"/>
    </source>
</evidence>
<dbReference type="EMBL" id="JAEPRJ010000001">
    <property type="protein sequence ID" value="MBK5898294.1"/>
    <property type="molecule type" value="Genomic_DNA"/>
</dbReference>
<accession>A0ABS1J2B0</accession>
<evidence type="ECO:0000313" key="3">
    <source>
        <dbReference type="Proteomes" id="UP000604730"/>
    </source>
</evidence>
<name>A0ABS1J2B0_9FIRM</name>
<proteinExistence type="predicted"/>
<dbReference type="RefSeq" id="WP_208429724.1">
    <property type="nucleotide sequence ID" value="NZ_JAEPRJ010000001.1"/>
</dbReference>
<feature type="domain" description="YcaO" evidence="1">
    <location>
        <begin position="44"/>
        <end position="384"/>
    </location>
</feature>
<dbReference type="Pfam" id="PF02624">
    <property type="entry name" value="YcaO"/>
    <property type="match status" value="1"/>
</dbReference>
<dbReference type="PANTHER" id="PTHR37809:SF1">
    <property type="entry name" value="RIBOSOMAL PROTEIN S12 METHYLTHIOTRANSFERASE ACCESSORY FACTOR YCAO"/>
    <property type="match status" value="1"/>
</dbReference>
<dbReference type="PROSITE" id="PS51664">
    <property type="entry name" value="YCAO"/>
    <property type="match status" value="1"/>
</dbReference>
<gene>
    <name evidence="2" type="ORF">JJN12_10970</name>
</gene>
<keyword evidence="3" id="KW-1185">Reference proteome</keyword>
<evidence type="ECO:0000313" key="2">
    <source>
        <dbReference type="EMBL" id="MBK5898294.1"/>
    </source>
</evidence>
<dbReference type="PANTHER" id="PTHR37809">
    <property type="entry name" value="RIBOSOMAL PROTEIN S12 METHYLTHIOTRANSFERASE ACCESSORY FACTOR YCAO"/>
    <property type="match status" value="1"/>
</dbReference>
<dbReference type="Gene3D" id="3.30.1330.230">
    <property type="match status" value="1"/>
</dbReference>
<dbReference type="Proteomes" id="UP000604730">
    <property type="component" value="Unassembled WGS sequence"/>
</dbReference>
<dbReference type="InterPro" id="IPR003776">
    <property type="entry name" value="YcaO-like_dom"/>
</dbReference>
<protein>
    <submittedName>
        <fullName evidence="2">YcaO-like family protein</fullName>
    </submittedName>
</protein>
<organism evidence="2 3">
    <name type="scientific">Catonella massiliensis</name>
    <dbReference type="NCBI Taxonomy" id="2799636"/>
    <lineage>
        <taxon>Bacteria</taxon>
        <taxon>Bacillati</taxon>
        <taxon>Bacillota</taxon>
        <taxon>Clostridia</taxon>
        <taxon>Lachnospirales</taxon>
        <taxon>Lachnospiraceae</taxon>
        <taxon>Catonella</taxon>
    </lineage>
</organism>